<sequence>MKAVAISNTPLRLPRDILDAHIPNLITNTPAPSHNEKNRQVHLSDVNVQNIIAEMRALKENLNTNRRLLLETRSNTDKIKGGIEKLKIMRKIRRAQNSKIPQNIPGRIIF</sequence>
<gene>
    <name evidence="1" type="ORF">AKO1_009630</name>
</gene>
<name>A0AAW2ZN07_9EUKA</name>
<protein>
    <submittedName>
        <fullName evidence="1">Uncharacterized protein</fullName>
    </submittedName>
</protein>
<comment type="caution">
    <text evidence="1">The sequence shown here is derived from an EMBL/GenBank/DDBJ whole genome shotgun (WGS) entry which is preliminary data.</text>
</comment>
<organism evidence="1 2">
    <name type="scientific">Acrasis kona</name>
    <dbReference type="NCBI Taxonomy" id="1008807"/>
    <lineage>
        <taxon>Eukaryota</taxon>
        <taxon>Discoba</taxon>
        <taxon>Heterolobosea</taxon>
        <taxon>Tetramitia</taxon>
        <taxon>Eutetramitia</taxon>
        <taxon>Acrasidae</taxon>
        <taxon>Acrasis</taxon>
    </lineage>
</organism>
<dbReference type="EMBL" id="JAOPGA020001721">
    <property type="protein sequence ID" value="KAL0490794.1"/>
    <property type="molecule type" value="Genomic_DNA"/>
</dbReference>
<evidence type="ECO:0000313" key="1">
    <source>
        <dbReference type="EMBL" id="KAL0490794.1"/>
    </source>
</evidence>
<evidence type="ECO:0000313" key="2">
    <source>
        <dbReference type="Proteomes" id="UP001431209"/>
    </source>
</evidence>
<proteinExistence type="predicted"/>
<dbReference type="Proteomes" id="UP001431209">
    <property type="component" value="Unassembled WGS sequence"/>
</dbReference>
<dbReference type="AlphaFoldDB" id="A0AAW2ZN07"/>
<accession>A0AAW2ZN07</accession>
<keyword evidence="2" id="KW-1185">Reference proteome</keyword>
<reference evidence="1 2" key="1">
    <citation type="submission" date="2024-03" db="EMBL/GenBank/DDBJ databases">
        <title>The Acrasis kona genome and developmental transcriptomes reveal deep origins of eukaryotic multicellular pathways.</title>
        <authorList>
            <person name="Sheikh S."/>
            <person name="Fu C.-J."/>
            <person name="Brown M.W."/>
            <person name="Baldauf S.L."/>
        </authorList>
    </citation>
    <scope>NUCLEOTIDE SEQUENCE [LARGE SCALE GENOMIC DNA]</scope>
    <source>
        <strain evidence="1 2">ATCC MYA-3509</strain>
    </source>
</reference>